<evidence type="ECO:0000313" key="3">
    <source>
        <dbReference type="Proteomes" id="UP001152484"/>
    </source>
</evidence>
<dbReference type="AlphaFoldDB" id="A0A9P1ENX7"/>
<dbReference type="OrthoDB" id="1306154at2759"/>
<feature type="domain" description="Retrovirus-related Pol polyprotein from transposon TNT 1-94-like beta-barrel" evidence="1">
    <location>
        <begin position="12"/>
        <end position="66"/>
    </location>
</feature>
<dbReference type="EMBL" id="CAMAPE010000073">
    <property type="protein sequence ID" value="CAH9117368.1"/>
    <property type="molecule type" value="Genomic_DNA"/>
</dbReference>
<name>A0A9P1ENX7_CUSEU</name>
<comment type="caution">
    <text evidence="2">The sequence shown here is derived from an EMBL/GenBank/DDBJ whole genome shotgun (WGS) entry which is preliminary data.</text>
</comment>
<protein>
    <recommendedName>
        <fullName evidence="1">Retrovirus-related Pol polyprotein from transposon TNT 1-94-like beta-barrel domain-containing protein</fullName>
    </recommendedName>
</protein>
<dbReference type="Pfam" id="PF22936">
    <property type="entry name" value="Pol_BBD"/>
    <property type="match status" value="1"/>
</dbReference>
<keyword evidence="3" id="KW-1185">Reference proteome</keyword>
<evidence type="ECO:0000313" key="2">
    <source>
        <dbReference type="EMBL" id="CAH9117368.1"/>
    </source>
</evidence>
<gene>
    <name evidence="2" type="ORF">CEURO_LOCUS21530</name>
</gene>
<organism evidence="2 3">
    <name type="scientific">Cuscuta europaea</name>
    <name type="common">European dodder</name>
    <dbReference type="NCBI Taxonomy" id="41803"/>
    <lineage>
        <taxon>Eukaryota</taxon>
        <taxon>Viridiplantae</taxon>
        <taxon>Streptophyta</taxon>
        <taxon>Embryophyta</taxon>
        <taxon>Tracheophyta</taxon>
        <taxon>Spermatophyta</taxon>
        <taxon>Magnoliopsida</taxon>
        <taxon>eudicotyledons</taxon>
        <taxon>Gunneridae</taxon>
        <taxon>Pentapetalae</taxon>
        <taxon>asterids</taxon>
        <taxon>lamiids</taxon>
        <taxon>Solanales</taxon>
        <taxon>Convolvulaceae</taxon>
        <taxon>Cuscuteae</taxon>
        <taxon>Cuscuta</taxon>
        <taxon>Cuscuta subgen. Cuscuta</taxon>
    </lineage>
</organism>
<proteinExistence type="predicted"/>
<accession>A0A9P1ENX7</accession>
<sequence length="243" mass="26556">MTSSEGILLNKSTYFGATSVSVANAAQLPICHIGDVTLPSSGRALTLRYVYHVPQIKYNLISIKNCVMITIVLLFFYKNSFFVKDKTSGAVLLQATSSGPLYPISLCHPPLALASVTAPGPMWHRRLGHCSDTILQRARNNRSKYLELFSYLLRTLAKPQRINLIPFISFSLSTHLLCIIYQCPNPRLPRAVSNSPDLLGLSTLPAHASSSAAANYMCVIDNSIAAGCSQFLEAFEFASVIQS</sequence>
<dbReference type="Proteomes" id="UP001152484">
    <property type="component" value="Unassembled WGS sequence"/>
</dbReference>
<dbReference type="InterPro" id="IPR054722">
    <property type="entry name" value="PolX-like_BBD"/>
</dbReference>
<reference evidence="2" key="1">
    <citation type="submission" date="2022-07" db="EMBL/GenBank/DDBJ databases">
        <authorList>
            <person name="Macas J."/>
            <person name="Novak P."/>
            <person name="Neumann P."/>
        </authorList>
    </citation>
    <scope>NUCLEOTIDE SEQUENCE</scope>
</reference>
<evidence type="ECO:0000259" key="1">
    <source>
        <dbReference type="Pfam" id="PF22936"/>
    </source>
</evidence>